<evidence type="ECO:0000259" key="3">
    <source>
        <dbReference type="PROSITE" id="PS50850"/>
    </source>
</evidence>
<dbReference type="InterPro" id="IPR036259">
    <property type="entry name" value="MFS_trans_sf"/>
</dbReference>
<feature type="transmembrane region" description="Helical" evidence="2">
    <location>
        <begin position="41"/>
        <end position="65"/>
    </location>
</feature>
<dbReference type="Gene3D" id="1.20.1250.20">
    <property type="entry name" value="MFS general substrate transporter like domains"/>
    <property type="match status" value="2"/>
</dbReference>
<dbReference type="GO" id="GO:0022857">
    <property type="term" value="F:transmembrane transporter activity"/>
    <property type="evidence" value="ECO:0007669"/>
    <property type="project" value="InterPro"/>
</dbReference>
<dbReference type="InterPro" id="IPR020846">
    <property type="entry name" value="MFS_dom"/>
</dbReference>
<organism evidence="4 5">
    <name type="scientific">Bursaphelenchus okinawaensis</name>
    <dbReference type="NCBI Taxonomy" id="465554"/>
    <lineage>
        <taxon>Eukaryota</taxon>
        <taxon>Metazoa</taxon>
        <taxon>Ecdysozoa</taxon>
        <taxon>Nematoda</taxon>
        <taxon>Chromadorea</taxon>
        <taxon>Rhabditida</taxon>
        <taxon>Tylenchina</taxon>
        <taxon>Tylenchomorpha</taxon>
        <taxon>Aphelenchoidea</taxon>
        <taxon>Aphelenchoididae</taxon>
        <taxon>Bursaphelenchus</taxon>
    </lineage>
</organism>
<dbReference type="EMBL" id="CAJFDH010000001">
    <property type="protein sequence ID" value="CAD5206994.1"/>
    <property type="molecule type" value="Genomic_DNA"/>
</dbReference>
<name>A0A811JUK7_9BILA</name>
<feature type="transmembrane region" description="Helical" evidence="2">
    <location>
        <begin position="352"/>
        <end position="373"/>
    </location>
</feature>
<feature type="transmembrane region" description="Helical" evidence="2">
    <location>
        <begin position="97"/>
        <end position="116"/>
    </location>
</feature>
<keyword evidence="2" id="KW-1133">Transmembrane helix</keyword>
<dbReference type="Pfam" id="PF07690">
    <property type="entry name" value="MFS_1"/>
    <property type="match status" value="1"/>
</dbReference>
<dbReference type="InterPro" id="IPR011701">
    <property type="entry name" value="MFS"/>
</dbReference>
<evidence type="ECO:0000313" key="5">
    <source>
        <dbReference type="Proteomes" id="UP000614601"/>
    </source>
</evidence>
<dbReference type="Proteomes" id="UP000614601">
    <property type="component" value="Unassembled WGS sequence"/>
</dbReference>
<dbReference type="OrthoDB" id="2985014at2759"/>
<proteinExistence type="predicted"/>
<evidence type="ECO:0000256" key="2">
    <source>
        <dbReference type="SAM" id="Phobius"/>
    </source>
</evidence>
<keyword evidence="2" id="KW-0472">Membrane</keyword>
<feature type="transmembrane region" description="Helical" evidence="2">
    <location>
        <begin position="184"/>
        <end position="204"/>
    </location>
</feature>
<comment type="subcellular location">
    <subcellularLocation>
        <location evidence="1">Membrane</location>
        <topology evidence="1">Multi-pass membrane protein</topology>
    </subcellularLocation>
</comment>
<sequence>MITPKIDPVLILDEKGTLKASADASGAKKSELTFKHRTRHLVIVLSLLCLTCIISNSLALNFTVICMFKDDDGSWNQSYIEEKGHPPLMYSELEQSWLFAAIAIGTLFGTIPMTLFTSTFGMKILFTLYGAISALATLIFPTIVPLGFYFVFFLRFLQGAAVATSFPAMGSIVAEWATLRKSGTFVAIVSAHLQLAQIFTMPVAGALCESSLSWPALYYLQGGITVICFVIFWLFYEDTPTVHRNVSEKELTTLQKNKIVRVLEENEKDRVPYKAIMCDRAVMGILTSSFGATVAFQFFFQYGPVYLNQVQGFDVRDTGFAAALPFILSMIFKFMVGPCSDTVPYVSDKMRVILFASISQYSMAICFFALAFLPPSQQVLSQIFFTAAIVFSGLNAVGVTKSSQLISGRYVHFLMSLNMFIFSIVVLLIPFSVAVFAPNGSPDEWARLFIGTGILVIVVTTIFNLTAEVTVRPWADQPQQVQPVPEVFELNAKDLKDPEKVGQVLQAKRLSIQSNSSQLRQFQAGQPKRTSIYSVD</sequence>
<comment type="caution">
    <text evidence="4">The sequence shown here is derived from an EMBL/GenBank/DDBJ whole genome shotgun (WGS) entry which is preliminary data.</text>
</comment>
<keyword evidence="2" id="KW-0812">Transmembrane</keyword>
<reference evidence="4" key="1">
    <citation type="submission" date="2020-09" db="EMBL/GenBank/DDBJ databases">
        <authorList>
            <person name="Kikuchi T."/>
        </authorList>
    </citation>
    <scope>NUCLEOTIDE SEQUENCE</scope>
    <source>
        <strain evidence="4">SH1</strain>
    </source>
</reference>
<feature type="transmembrane region" description="Helical" evidence="2">
    <location>
        <begin position="281"/>
        <end position="300"/>
    </location>
</feature>
<evidence type="ECO:0000313" key="4">
    <source>
        <dbReference type="EMBL" id="CAD5206994.1"/>
    </source>
</evidence>
<dbReference type="Proteomes" id="UP000783686">
    <property type="component" value="Unassembled WGS sequence"/>
</dbReference>
<feature type="transmembrane region" description="Helical" evidence="2">
    <location>
        <begin position="379"/>
        <end position="398"/>
    </location>
</feature>
<feature type="transmembrane region" description="Helical" evidence="2">
    <location>
        <begin position="156"/>
        <end position="177"/>
    </location>
</feature>
<dbReference type="EMBL" id="CAJFCW020000001">
    <property type="protein sequence ID" value="CAG9083954.1"/>
    <property type="molecule type" value="Genomic_DNA"/>
</dbReference>
<evidence type="ECO:0000256" key="1">
    <source>
        <dbReference type="ARBA" id="ARBA00004141"/>
    </source>
</evidence>
<dbReference type="PROSITE" id="PS50850">
    <property type="entry name" value="MFS"/>
    <property type="match status" value="1"/>
</dbReference>
<feature type="transmembrane region" description="Helical" evidence="2">
    <location>
        <begin position="128"/>
        <end position="150"/>
    </location>
</feature>
<dbReference type="SUPFAM" id="SSF103473">
    <property type="entry name" value="MFS general substrate transporter"/>
    <property type="match status" value="1"/>
</dbReference>
<feature type="transmembrane region" description="Helical" evidence="2">
    <location>
        <begin position="320"/>
        <end position="340"/>
    </location>
</feature>
<protein>
    <recommendedName>
        <fullName evidence="3">Major facilitator superfamily (MFS) profile domain-containing protein</fullName>
    </recommendedName>
</protein>
<dbReference type="PANTHER" id="PTHR45757:SF11">
    <property type="entry name" value="MAJOR FACILITATOR SUPERFAMILY (MFS) PROFILE DOMAIN-CONTAINING PROTEIN"/>
    <property type="match status" value="1"/>
</dbReference>
<feature type="domain" description="Major facilitator superfamily (MFS) profile" evidence="3">
    <location>
        <begin position="47"/>
        <end position="470"/>
    </location>
</feature>
<feature type="transmembrane region" description="Helical" evidence="2">
    <location>
        <begin position="216"/>
        <end position="236"/>
    </location>
</feature>
<dbReference type="GO" id="GO:0016020">
    <property type="term" value="C:membrane"/>
    <property type="evidence" value="ECO:0007669"/>
    <property type="project" value="UniProtKB-SubCell"/>
</dbReference>
<feature type="transmembrane region" description="Helical" evidence="2">
    <location>
        <begin position="410"/>
        <end position="433"/>
    </location>
</feature>
<feature type="transmembrane region" description="Helical" evidence="2">
    <location>
        <begin position="445"/>
        <end position="465"/>
    </location>
</feature>
<gene>
    <name evidence="4" type="ORF">BOKJ2_LOCUS1678</name>
</gene>
<accession>A0A811JUK7</accession>
<dbReference type="PANTHER" id="PTHR45757">
    <property type="entry name" value="PROTEIN CBG23364-RELATED"/>
    <property type="match status" value="1"/>
</dbReference>
<keyword evidence="5" id="KW-1185">Reference proteome</keyword>
<dbReference type="AlphaFoldDB" id="A0A811JUK7"/>